<dbReference type="AlphaFoldDB" id="U6G7R5"/>
<dbReference type="PANTHER" id="PTHR23086">
    <property type="entry name" value="PHOSPHATIDYLINOSITOL-4-PHOSPHATE 5-KINASE"/>
    <property type="match status" value="1"/>
</dbReference>
<dbReference type="InterPro" id="IPR027484">
    <property type="entry name" value="PInositol-4-P-5-kinase_N"/>
</dbReference>
<evidence type="ECO:0000256" key="3">
    <source>
        <dbReference type="SAM" id="Coils"/>
    </source>
</evidence>
<keyword evidence="9" id="KW-1185">Reference proteome</keyword>
<feature type="region of interest" description="Disordered" evidence="4">
    <location>
        <begin position="228"/>
        <end position="247"/>
    </location>
</feature>
<keyword evidence="2" id="KW-0547">Nucleotide-binding</keyword>
<feature type="region of interest" description="Disordered" evidence="4">
    <location>
        <begin position="475"/>
        <end position="565"/>
    </location>
</feature>
<keyword evidence="3" id="KW-0175">Coiled coil</keyword>
<keyword evidence="5" id="KW-0472">Membrane</keyword>
<keyword evidence="1" id="KW-0106">Calcium</keyword>
<keyword evidence="5" id="KW-0812">Transmembrane</keyword>
<proteinExistence type="predicted"/>
<evidence type="ECO:0000256" key="2">
    <source>
        <dbReference type="PROSITE-ProRule" id="PRU00781"/>
    </source>
</evidence>
<dbReference type="PANTHER" id="PTHR23086:SF8">
    <property type="entry name" value="PHOSPHATIDYLINOSITOL 5-PHOSPHATE 4-KINASE, ISOFORM A"/>
    <property type="match status" value="1"/>
</dbReference>
<evidence type="ECO:0000313" key="8">
    <source>
        <dbReference type="EMBL" id="CDI75373.1"/>
    </source>
</evidence>
<dbReference type="CDD" id="cd00139">
    <property type="entry name" value="PIPKc"/>
    <property type="match status" value="1"/>
</dbReference>
<feature type="domain" description="PIPK" evidence="7">
    <location>
        <begin position="788"/>
        <end position="1188"/>
    </location>
</feature>
<dbReference type="InterPro" id="IPR002498">
    <property type="entry name" value="PInositol-4-P-4/5-kinase_core"/>
</dbReference>
<dbReference type="SMART" id="SM00330">
    <property type="entry name" value="PIPKc"/>
    <property type="match status" value="1"/>
</dbReference>
<organism evidence="8 9">
    <name type="scientific">Eimeria praecox</name>
    <dbReference type="NCBI Taxonomy" id="51316"/>
    <lineage>
        <taxon>Eukaryota</taxon>
        <taxon>Sar</taxon>
        <taxon>Alveolata</taxon>
        <taxon>Apicomplexa</taxon>
        <taxon>Conoidasida</taxon>
        <taxon>Coccidia</taxon>
        <taxon>Eucoccidiorida</taxon>
        <taxon>Eimeriorina</taxon>
        <taxon>Eimeriidae</taxon>
        <taxon>Eimeria</taxon>
    </lineage>
</organism>
<feature type="region of interest" description="Disordered" evidence="4">
    <location>
        <begin position="637"/>
        <end position="678"/>
    </location>
</feature>
<dbReference type="OrthoDB" id="2129491at2759"/>
<dbReference type="InterPro" id="IPR011992">
    <property type="entry name" value="EF-hand-dom_pair"/>
</dbReference>
<dbReference type="VEuPathDB" id="ToxoDB:EPH_0005170"/>
<evidence type="ECO:0000256" key="4">
    <source>
        <dbReference type="SAM" id="MobiDB-lite"/>
    </source>
</evidence>
<evidence type="ECO:0000313" key="9">
    <source>
        <dbReference type="Proteomes" id="UP000018201"/>
    </source>
</evidence>
<feature type="transmembrane region" description="Helical" evidence="5">
    <location>
        <begin position="1159"/>
        <end position="1185"/>
    </location>
</feature>
<dbReference type="PROSITE" id="PS51455">
    <property type="entry name" value="PIPK"/>
    <property type="match status" value="1"/>
</dbReference>
<dbReference type="GO" id="GO:0005886">
    <property type="term" value="C:plasma membrane"/>
    <property type="evidence" value="ECO:0007669"/>
    <property type="project" value="TreeGrafter"/>
</dbReference>
<dbReference type="PROSITE" id="PS00018">
    <property type="entry name" value="EF_HAND_1"/>
    <property type="match status" value="1"/>
</dbReference>
<dbReference type="Gene3D" id="1.10.238.10">
    <property type="entry name" value="EF-hand"/>
    <property type="match status" value="1"/>
</dbReference>
<dbReference type="Proteomes" id="UP000018201">
    <property type="component" value="Unassembled WGS sequence"/>
</dbReference>
<dbReference type="SUPFAM" id="SSF47473">
    <property type="entry name" value="EF-hand"/>
    <property type="match status" value="1"/>
</dbReference>
<protein>
    <submittedName>
        <fullName evidence="8">Phosphatidylinositol-4-phosphate 5-kinase, putative</fullName>
    </submittedName>
</protein>
<evidence type="ECO:0000256" key="5">
    <source>
        <dbReference type="SAM" id="Phobius"/>
    </source>
</evidence>
<dbReference type="InterPro" id="IPR027483">
    <property type="entry name" value="PInositol-4-P-4/5-kinase_C_sf"/>
</dbReference>
<dbReference type="InterPro" id="IPR018247">
    <property type="entry name" value="EF_Hand_1_Ca_BS"/>
</dbReference>
<keyword evidence="2" id="KW-0067">ATP-binding</keyword>
<reference evidence="8" key="1">
    <citation type="submission" date="2013-10" db="EMBL/GenBank/DDBJ databases">
        <title>Genomic analysis of the causative agents of coccidiosis in chickens.</title>
        <authorList>
            <person name="Reid A.J."/>
            <person name="Blake D."/>
            <person name="Billington K."/>
            <person name="Browne H."/>
            <person name="Dunn M."/>
            <person name="Hung S."/>
            <person name="Kawahara F."/>
            <person name="Miranda-Saavedra D."/>
            <person name="Mourier T."/>
            <person name="Nagra H."/>
            <person name="Otto T.D."/>
            <person name="Rawlings N."/>
            <person name="Sanchez A."/>
            <person name="Sanders M."/>
            <person name="Subramaniam C."/>
            <person name="Tay Y."/>
            <person name="Dear P."/>
            <person name="Doerig C."/>
            <person name="Gruber A."/>
            <person name="Parkinson J."/>
            <person name="Shirley M."/>
            <person name="Wan K.L."/>
            <person name="Berriman M."/>
            <person name="Tomley F."/>
            <person name="Pain A."/>
        </authorList>
    </citation>
    <scope>NUCLEOTIDE SEQUENCE [LARGE SCALE GENOMIC DNA]</scope>
    <source>
        <strain evidence="8">Houghton</strain>
    </source>
</reference>
<accession>U6G7R5</accession>
<dbReference type="GO" id="GO:0005524">
    <property type="term" value="F:ATP binding"/>
    <property type="evidence" value="ECO:0007669"/>
    <property type="project" value="UniProtKB-UniRule"/>
</dbReference>
<dbReference type="Gene3D" id="3.30.810.10">
    <property type="entry name" value="2-Layer Sandwich"/>
    <property type="match status" value="1"/>
</dbReference>
<feature type="compositionally biased region" description="Polar residues" evidence="4">
    <location>
        <begin position="655"/>
        <end position="677"/>
    </location>
</feature>
<keyword evidence="2" id="KW-0808">Transferase</keyword>
<feature type="compositionally biased region" description="Basic and acidic residues" evidence="4">
    <location>
        <begin position="491"/>
        <end position="505"/>
    </location>
</feature>
<keyword evidence="5" id="KW-1133">Transmembrane helix</keyword>
<feature type="region of interest" description="Disordered" evidence="4">
    <location>
        <begin position="749"/>
        <end position="779"/>
    </location>
</feature>
<feature type="region of interest" description="Disordered" evidence="4">
    <location>
        <begin position="706"/>
        <end position="728"/>
    </location>
</feature>
<dbReference type="InterPro" id="IPR002048">
    <property type="entry name" value="EF_hand_dom"/>
</dbReference>
<feature type="domain" description="EF-hand" evidence="6">
    <location>
        <begin position="87"/>
        <end position="122"/>
    </location>
</feature>
<evidence type="ECO:0000259" key="7">
    <source>
        <dbReference type="PROSITE" id="PS51455"/>
    </source>
</evidence>
<dbReference type="EMBL" id="HG690877">
    <property type="protein sequence ID" value="CDI75373.1"/>
    <property type="molecule type" value="Genomic_DNA"/>
</dbReference>
<reference evidence="8" key="2">
    <citation type="submission" date="2013-10" db="EMBL/GenBank/DDBJ databases">
        <authorList>
            <person name="Aslett M."/>
        </authorList>
    </citation>
    <scope>NUCLEOTIDE SEQUENCE [LARGE SCALE GENOMIC DNA]</scope>
    <source>
        <strain evidence="8">Houghton</strain>
    </source>
</reference>
<dbReference type="GO" id="GO:0016308">
    <property type="term" value="F:1-phosphatidylinositol-4-phosphate 5-kinase activity"/>
    <property type="evidence" value="ECO:0007669"/>
    <property type="project" value="TreeGrafter"/>
</dbReference>
<keyword evidence="2 8" id="KW-0418">Kinase</keyword>
<dbReference type="Gene3D" id="3.30.800.10">
    <property type="entry name" value="Phosphatidylinositol Phosphate Kinase II Beta"/>
    <property type="match status" value="1"/>
</dbReference>
<feature type="region of interest" description="Disordered" evidence="4">
    <location>
        <begin position="181"/>
        <end position="200"/>
    </location>
</feature>
<gene>
    <name evidence="8" type="ORF">EPH_0005170</name>
</gene>
<dbReference type="GO" id="GO:0046854">
    <property type="term" value="P:phosphatidylinositol phosphate biosynthetic process"/>
    <property type="evidence" value="ECO:0007669"/>
    <property type="project" value="TreeGrafter"/>
</dbReference>
<name>U6G7R5_9EIME</name>
<dbReference type="Pfam" id="PF01504">
    <property type="entry name" value="PIP5K"/>
    <property type="match status" value="1"/>
</dbReference>
<dbReference type="PROSITE" id="PS50222">
    <property type="entry name" value="EF_HAND_2"/>
    <property type="match status" value="1"/>
</dbReference>
<dbReference type="GO" id="GO:0005509">
    <property type="term" value="F:calcium ion binding"/>
    <property type="evidence" value="ECO:0007669"/>
    <property type="project" value="InterPro"/>
</dbReference>
<feature type="coiled-coil region" evidence="3">
    <location>
        <begin position="425"/>
        <end position="474"/>
    </location>
</feature>
<dbReference type="SUPFAM" id="SSF56104">
    <property type="entry name" value="SAICAR synthase-like"/>
    <property type="match status" value="1"/>
</dbReference>
<evidence type="ECO:0000259" key="6">
    <source>
        <dbReference type="PROSITE" id="PS50222"/>
    </source>
</evidence>
<sequence length="1240" mass="136318">MSRLGKCWGGKAAEDGRLPSRVPADMADEIQRNTLLTVKEIQGLYDRMDLDMLGLAITTNLFRKFAPNGRLLFSRFCDTLGVLGMLDDTMIAERMFRAFDQNKDRELSFTEFATALGIMMRGTDDQKLDLSFRILNPTYTGTGKCLEDYRLQSVSTSGSDEIIVTSPHRQASTVASGALPRLALSSPPTSEPAVAHGGDEDDCCEDAGTAGADAVVEQESQANCSKVKDNSSKETCKPVSDQGLASKQTLRVPRNTHWFERCRSVIYADSLGLDEFLDLVKCLQASRRALLGGDGNLASDEEIAMTFLPLASEMPDGSRRMMLKDFKKAVHTSPRFLCLLGVTNNNMPTPSCQSAFEGDESSIEEKDWFPLLGVCCFNDYAEASVTTKSEKRNSLFSLDCTGVSCTIGGTVGSPLGSQEAGAAVRAELLRRVRQAEAQAEVQQRKLQQQQRDQLKQLAESLRAVERDVEAVKTALAAKAPEASPKPLGIYPREDDSSASQHHEGLYGRLCSSPVRSEDPKLGSFREGGGTGDSTANESPRKPQAQGGESVVAGPQSVTETGEGTEQAATAATAAAAAAFAALQQAEQQLNRILEESSLATCLPMHIADQLMVEMSSKDNFDAVPQDFIRGGASAIQRDMPSRTRRSILLPKLTGESGSRPSSEGISESATNWTSTQLLEGPRRHKVSFMVGAHDSSPVPDIASCAQENATAQSKATTPSELATSGIESRRRIPPCGRRMYMNRAKVYQRRTTQWRRTSLDPVNRQQDNTGGPSKAGGKDTKGFVVHFGHESWNMVINIMVGIRLAGARAMSEPHRAVEPYDFLMKEKFSVLPKTGMVDKKRRKPSLCAVRFIDYAPMVFRRLRAIFGIDSLGYIRSVGPEQLLGNLILGNLSSLSELVSEGKSGSLFYYTTDGRFMIKTVSKETAFFMRSVLFDYYKHVSTCSNTMLTRLCGLHALRLKDKSGKLLGRKQPWRRKTYFMVMENFFHTPVEIHRRYDLKGSTQGRSLPPELLSDPTVARKDNDMIRDKEMARDGFIEIGEERKQMLIEQIAIDAAFLRDHGIMDYSLLLGISYASCSEDSNICQDGILQIDDDVRALHSMAPSSVSSMVGIGECDLERPFWSRDLGGMQSTDRTKLYYVGIIDILTHWTAKKKIEHVARVLQWVLAFLCTVHFVLELLGIGVVVALKISACCKIAPRARQFGVLCAAGREAQQELPVSTLPFMPYVHAEDISSYPGTAGLI</sequence>
<evidence type="ECO:0000256" key="1">
    <source>
        <dbReference type="ARBA" id="ARBA00022837"/>
    </source>
</evidence>
<feature type="compositionally biased region" description="Polar residues" evidence="4">
    <location>
        <begin position="706"/>
        <end position="726"/>
    </location>
</feature>
<dbReference type="InterPro" id="IPR023610">
    <property type="entry name" value="PInositol-4/5-P-5/4-kinase"/>
</dbReference>